<dbReference type="EMBL" id="CM011681">
    <property type="protein sequence ID" value="TMS16165.1"/>
    <property type="molecule type" value="Genomic_DNA"/>
</dbReference>
<evidence type="ECO:0000313" key="2">
    <source>
        <dbReference type="Proteomes" id="UP000793456"/>
    </source>
</evidence>
<organism evidence="1 2">
    <name type="scientific">Larimichthys crocea</name>
    <name type="common">Large yellow croaker</name>
    <name type="synonym">Pseudosciaena crocea</name>
    <dbReference type="NCBI Taxonomy" id="215358"/>
    <lineage>
        <taxon>Eukaryota</taxon>
        <taxon>Metazoa</taxon>
        <taxon>Chordata</taxon>
        <taxon>Craniata</taxon>
        <taxon>Vertebrata</taxon>
        <taxon>Euteleostomi</taxon>
        <taxon>Actinopterygii</taxon>
        <taxon>Neopterygii</taxon>
        <taxon>Teleostei</taxon>
        <taxon>Neoteleostei</taxon>
        <taxon>Acanthomorphata</taxon>
        <taxon>Eupercaria</taxon>
        <taxon>Sciaenidae</taxon>
        <taxon>Larimichthys</taxon>
    </lineage>
</organism>
<protein>
    <submittedName>
        <fullName evidence="1">Uncharacterized protein</fullName>
    </submittedName>
</protein>
<sequence>MGECLRKACPCLDQLWQRIFGDKKPAAGGVNVGNEAGSGGTGGVEEETPSPSPSQASSVHERGPEIGSIYTAIWGFESRHKDELSFQEGDLFSVISRTGDWWTARKIDKNGCVLSTGIVPNNYLARAESLEIQPWFFGRMNRFEAQSHLLAPGNDHGAFLIRQSEKDDIGYVLSVRSNDRVKHFKVLQGNENGFYVEPNRFFTSLIDLVEFYCANSLNTAHKLGNPCKRKKPTTPDLSHFTVDEWELPKEEFSLEEQLGSGYFADVYRGRWKNMIKVAIKILKSDSELNHREFHREVQILKSLRHRHLISLFAVCTAAPPYYIITELMEKGSLLSFLRGPEGQKQDVASLIDMGAQVADGMSYLEEKNSIHRDLAARNVLVGEDYICKVADFGLARVIKEPFYITEDKKIPYKWSAPEAISHGKFSNKSDVWSFGVLLYEITTYGGIPYPALSNQEAYQQVSSGYRLPAPAKCPAFLYQIMLKCWSADPADRPDFKSLKVHMDSSSYELD</sequence>
<reference evidence="1" key="1">
    <citation type="submission" date="2018-11" db="EMBL/GenBank/DDBJ databases">
        <title>The sequence and de novo assembly of Larimichthys crocea genome using PacBio and Hi-C technologies.</title>
        <authorList>
            <person name="Xu P."/>
            <person name="Chen B."/>
            <person name="Zhou Z."/>
            <person name="Ke Q."/>
            <person name="Wu Y."/>
            <person name="Bai H."/>
            <person name="Pu F."/>
        </authorList>
    </citation>
    <scope>NUCLEOTIDE SEQUENCE</scope>
    <source>
        <tissue evidence="1">Muscle</tissue>
    </source>
</reference>
<evidence type="ECO:0000313" key="1">
    <source>
        <dbReference type="EMBL" id="TMS16165.1"/>
    </source>
</evidence>
<name>A0ACD3R9U3_LARCR</name>
<keyword evidence="2" id="KW-1185">Reference proteome</keyword>
<gene>
    <name evidence="1" type="ORF">E3U43_013458</name>
</gene>
<comment type="caution">
    <text evidence="1">The sequence shown here is derived from an EMBL/GenBank/DDBJ whole genome shotgun (WGS) entry which is preliminary data.</text>
</comment>
<accession>A0ACD3R9U3</accession>
<dbReference type="Proteomes" id="UP000793456">
    <property type="component" value="Chromosome VIII"/>
</dbReference>
<proteinExistence type="predicted"/>